<dbReference type="Gene3D" id="2.30.30.30">
    <property type="match status" value="1"/>
</dbReference>
<organism evidence="3 5">
    <name type="scientific">Dracunculus medinensis</name>
    <name type="common">Guinea worm</name>
    <dbReference type="NCBI Taxonomy" id="318479"/>
    <lineage>
        <taxon>Eukaryota</taxon>
        <taxon>Metazoa</taxon>
        <taxon>Ecdysozoa</taxon>
        <taxon>Nematoda</taxon>
        <taxon>Chromadorea</taxon>
        <taxon>Rhabditida</taxon>
        <taxon>Spirurina</taxon>
        <taxon>Dracunculoidea</taxon>
        <taxon>Dracunculidae</taxon>
        <taxon>Dracunculus</taxon>
    </lineage>
</organism>
<evidence type="ECO:0000313" key="5">
    <source>
        <dbReference type="WBParaSite" id="DME_0000683501-mRNA-1"/>
    </source>
</evidence>
<keyword evidence="4" id="KW-1185">Reference proteome</keyword>
<dbReference type="InterPro" id="IPR057934">
    <property type="entry name" value="KOW_Spt5_7"/>
</dbReference>
<reference evidence="5" key="1">
    <citation type="submission" date="2017-02" db="UniProtKB">
        <authorList>
            <consortium name="WormBaseParasite"/>
        </authorList>
    </citation>
    <scope>IDENTIFICATION</scope>
</reference>
<evidence type="ECO:0000259" key="1">
    <source>
        <dbReference type="Pfam" id="PF23287"/>
    </source>
</evidence>
<protein>
    <submittedName>
        <fullName evidence="5">CPSF_A domain-containing protein</fullName>
    </submittedName>
</protein>
<feature type="domain" description="Spt5 KOW" evidence="1">
    <location>
        <begin position="34"/>
        <end position="84"/>
    </location>
</feature>
<dbReference type="InterPro" id="IPR014722">
    <property type="entry name" value="Rib_uL2_dom2"/>
</dbReference>
<dbReference type="STRING" id="318479.A0A0N4UH35"/>
<evidence type="ECO:0000313" key="3">
    <source>
        <dbReference type="Proteomes" id="UP000038040"/>
    </source>
</evidence>
<dbReference type="Proteomes" id="UP000038040">
    <property type="component" value="Unplaced"/>
</dbReference>
<evidence type="ECO:0000313" key="4">
    <source>
        <dbReference type="Proteomes" id="UP000274756"/>
    </source>
</evidence>
<dbReference type="WBParaSite" id="DME_0000683501-mRNA-1">
    <property type="protein sequence ID" value="DME_0000683501-mRNA-1"/>
    <property type="gene ID" value="DME_0000683501"/>
</dbReference>
<dbReference type="AlphaFoldDB" id="A0A0N4UH35"/>
<sequence length="87" mass="9803">MYDCSVLNVGGRCTLYSFDSDREFRAYFNQVLPVRPQQGDRAKIIYGDDVGIHGTMVSVDNTEAVIKTDNNDIVLSHIDSLCRMENV</sequence>
<evidence type="ECO:0000313" key="2">
    <source>
        <dbReference type="EMBL" id="VDN51476.1"/>
    </source>
</evidence>
<dbReference type="Pfam" id="PF23287">
    <property type="entry name" value="KOW7_SPT5"/>
    <property type="match status" value="1"/>
</dbReference>
<dbReference type="Proteomes" id="UP000274756">
    <property type="component" value="Unassembled WGS sequence"/>
</dbReference>
<dbReference type="EMBL" id="UYYG01000022">
    <property type="protein sequence ID" value="VDN51476.1"/>
    <property type="molecule type" value="Genomic_DNA"/>
</dbReference>
<dbReference type="OrthoDB" id="5863875at2759"/>
<accession>A0A0N4UH35</accession>
<proteinExistence type="predicted"/>
<name>A0A0N4UH35_DRAME</name>
<gene>
    <name evidence="2" type="ORF">DME_LOCUS1449</name>
</gene>
<reference evidence="2 4" key="2">
    <citation type="submission" date="2018-11" db="EMBL/GenBank/DDBJ databases">
        <authorList>
            <consortium name="Pathogen Informatics"/>
        </authorList>
    </citation>
    <scope>NUCLEOTIDE SEQUENCE [LARGE SCALE GENOMIC DNA]</scope>
</reference>